<keyword evidence="1" id="KW-0812">Transmembrane</keyword>
<keyword evidence="1" id="KW-0472">Membrane</keyword>
<dbReference type="InterPro" id="IPR036514">
    <property type="entry name" value="SGNH_hydro_sf"/>
</dbReference>
<evidence type="ECO:0000313" key="2">
    <source>
        <dbReference type="EMBL" id="RDC61368.1"/>
    </source>
</evidence>
<accession>A0A369QGE7</accession>
<organism evidence="2 3">
    <name type="scientific">Alteripontixanthobacter maritimus</name>
    <dbReference type="NCBI Taxonomy" id="2161824"/>
    <lineage>
        <taxon>Bacteria</taxon>
        <taxon>Pseudomonadati</taxon>
        <taxon>Pseudomonadota</taxon>
        <taxon>Alphaproteobacteria</taxon>
        <taxon>Sphingomonadales</taxon>
        <taxon>Erythrobacteraceae</taxon>
        <taxon>Alteripontixanthobacter</taxon>
    </lineage>
</organism>
<keyword evidence="3" id="KW-1185">Reference proteome</keyword>
<evidence type="ECO:0000313" key="3">
    <source>
        <dbReference type="Proteomes" id="UP000253727"/>
    </source>
</evidence>
<dbReference type="RefSeq" id="WP_115367318.1">
    <property type="nucleotide sequence ID" value="NZ_QBKA01000002.1"/>
</dbReference>
<reference evidence="2 3" key="1">
    <citation type="submission" date="2018-04" db="EMBL/GenBank/DDBJ databases">
        <title>Altererythrobacter sp. HME9302 genome sequencing and assembly.</title>
        <authorList>
            <person name="Kang H."/>
            <person name="Kim H."/>
            <person name="Joh K."/>
        </authorList>
    </citation>
    <scope>NUCLEOTIDE SEQUENCE [LARGE SCALE GENOMIC DNA]</scope>
    <source>
        <strain evidence="2 3">HME9302</strain>
    </source>
</reference>
<dbReference type="SUPFAM" id="SSF52266">
    <property type="entry name" value="SGNH hydrolase"/>
    <property type="match status" value="1"/>
</dbReference>
<feature type="transmembrane region" description="Helical" evidence="1">
    <location>
        <begin position="12"/>
        <end position="31"/>
    </location>
</feature>
<dbReference type="AlphaFoldDB" id="A0A369QGE7"/>
<protein>
    <recommendedName>
        <fullName evidence="4">SGNH domain-containing protein</fullName>
    </recommendedName>
</protein>
<dbReference type="OrthoDB" id="8355047at2"/>
<evidence type="ECO:0000256" key="1">
    <source>
        <dbReference type="SAM" id="Phobius"/>
    </source>
</evidence>
<name>A0A369QGE7_9SPHN</name>
<dbReference type="EMBL" id="QBKA01000002">
    <property type="protein sequence ID" value="RDC61368.1"/>
    <property type="molecule type" value="Genomic_DNA"/>
</dbReference>
<evidence type="ECO:0008006" key="4">
    <source>
        <dbReference type="Google" id="ProtNLM"/>
    </source>
</evidence>
<comment type="caution">
    <text evidence="2">The sequence shown here is derived from an EMBL/GenBank/DDBJ whole genome shotgun (WGS) entry which is preliminary data.</text>
</comment>
<dbReference type="Gene3D" id="3.40.50.1110">
    <property type="entry name" value="SGNH hydrolase"/>
    <property type="match status" value="1"/>
</dbReference>
<dbReference type="GO" id="GO:0016788">
    <property type="term" value="F:hydrolase activity, acting on ester bonds"/>
    <property type="evidence" value="ECO:0007669"/>
    <property type="project" value="UniProtKB-ARBA"/>
</dbReference>
<keyword evidence="1" id="KW-1133">Transmembrane helix</keyword>
<sequence length="145" mass="15655">MNATPSERDKTVLIIIFCVIASVAATAPFFATKRYYYGELSYAKTRAGFVVQEAQQVGKVDTLVIGDSLIEQTYFPDRCGSVFAAGIGGARVRDFQAIIDELLSATQPDTVIVALGAKHFSAGDELQEFAQSTPHCSIVWKAATL</sequence>
<gene>
    <name evidence="2" type="ORF">HME9302_02590</name>
</gene>
<proteinExistence type="predicted"/>
<dbReference type="Proteomes" id="UP000253727">
    <property type="component" value="Unassembled WGS sequence"/>
</dbReference>